<evidence type="ECO:0000256" key="2">
    <source>
        <dbReference type="SAM" id="Coils"/>
    </source>
</evidence>
<dbReference type="InterPro" id="IPR036737">
    <property type="entry name" value="OmpA-like_sf"/>
</dbReference>
<protein>
    <submittedName>
        <fullName evidence="5">Peptidoglycan-binding protein</fullName>
    </submittedName>
</protein>
<dbReference type="AlphaFoldDB" id="A0A6P1SXK8"/>
<gene>
    <name evidence="5" type="ORF">GO499_00365</name>
</gene>
<keyword evidence="3" id="KW-1133">Transmembrane helix</keyword>
<dbReference type="Pfam" id="PF00691">
    <property type="entry name" value="OmpA"/>
    <property type="match status" value="1"/>
</dbReference>
<dbReference type="InterPro" id="IPR050330">
    <property type="entry name" value="Bact_OuterMem_StrucFunc"/>
</dbReference>
<dbReference type="Gene3D" id="3.30.1330.60">
    <property type="entry name" value="OmpA-like domain"/>
    <property type="match status" value="1"/>
</dbReference>
<evidence type="ECO:0000256" key="3">
    <source>
        <dbReference type="SAM" id="Phobius"/>
    </source>
</evidence>
<evidence type="ECO:0000259" key="4">
    <source>
        <dbReference type="PROSITE" id="PS51123"/>
    </source>
</evidence>
<keyword evidence="1 3" id="KW-0472">Membrane</keyword>
<sequence length="535" mass="58926">MALTRRSGSRFEANIWPGFVDAMTALLLVLMFVLSIFMIVQFVLRETIDVQENELNDLSGQVATLADALGLEQQSNDRLETQVGSLSSQLSDAEAQAAAQAALISTLTDERDAASARIASFEEQVASLLARNEDLTADVAARDTQLAEAVSDAEALEIALAAARTEIDAGAEAARRAAAEADAMEALIADLRSNAEDLQAEVDESQSALSEAEQSRLVEAAAAEALRQRLADSDAELTAMSLRLEEERKAAQETLTMLAAVETARRRLEAAQPQNENVEELVAEKDAALEQARELLSQEKEISAESQRQVALLNQQTRELNRQLSSLQALLDQAREQDELAQIQIEALGSNLNTALARVASEERRRAALEEAERKRLEEEARNLENYRSEFFGRVREILGDREGVEIVGDRFIFSSEVLFEPGSAFLGSEGRNQIAEVAEVIRTIRGEIPPEINWILRVDGHTDNIPTNSSRFADNWELSQARALSVVKYLIDSEDIPADRLAANGFGEFQPVDPANTPEARARNRRIELKFTER</sequence>
<dbReference type="SUPFAM" id="SSF103088">
    <property type="entry name" value="OmpA-like"/>
    <property type="match status" value="1"/>
</dbReference>
<dbReference type="PROSITE" id="PS51123">
    <property type="entry name" value="OMPA_2"/>
    <property type="match status" value="1"/>
</dbReference>
<dbReference type="CDD" id="cd07185">
    <property type="entry name" value="OmpA_C-like"/>
    <property type="match status" value="1"/>
</dbReference>
<feature type="coiled-coil region" evidence="2">
    <location>
        <begin position="275"/>
        <end position="390"/>
    </location>
</feature>
<dbReference type="RefSeq" id="WP_161860315.1">
    <property type="nucleotide sequence ID" value="NZ_CP046620.1"/>
</dbReference>
<name>A0A6P1SXK8_9RHOB</name>
<feature type="domain" description="OmpA-like" evidence="4">
    <location>
        <begin position="408"/>
        <end position="535"/>
    </location>
</feature>
<dbReference type="Gene3D" id="1.10.287.1490">
    <property type="match status" value="1"/>
</dbReference>
<dbReference type="Proteomes" id="UP000464495">
    <property type="component" value="Chromosome"/>
</dbReference>
<keyword evidence="2" id="KW-0175">Coiled coil</keyword>
<evidence type="ECO:0000256" key="1">
    <source>
        <dbReference type="PROSITE-ProRule" id="PRU00473"/>
    </source>
</evidence>
<reference evidence="5 6" key="1">
    <citation type="submission" date="2019-12" db="EMBL/GenBank/DDBJ databases">
        <title>Complete genome sequence of Algicella marina strain 9Alg 56(T) isolated from the red alga Tichocarpus crinitus.</title>
        <authorList>
            <person name="Kim S.-G."/>
            <person name="Nedashkovskaya O.I."/>
        </authorList>
    </citation>
    <scope>NUCLEOTIDE SEQUENCE [LARGE SCALE GENOMIC DNA]</scope>
    <source>
        <strain evidence="5 6">9Alg 56</strain>
    </source>
</reference>
<proteinExistence type="predicted"/>
<evidence type="ECO:0000313" key="6">
    <source>
        <dbReference type="Proteomes" id="UP000464495"/>
    </source>
</evidence>
<dbReference type="KEGG" id="amaq:GO499_00365"/>
<keyword evidence="6" id="KW-1185">Reference proteome</keyword>
<feature type="coiled-coil region" evidence="2">
    <location>
        <begin position="48"/>
        <end position="215"/>
    </location>
</feature>
<dbReference type="NCBIfam" id="NF006542">
    <property type="entry name" value="PRK09039.1-1"/>
    <property type="match status" value="2"/>
</dbReference>
<dbReference type="EMBL" id="CP046620">
    <property type="protein sequence ID" value="QHQ33739.1"/>
    <property type="molecule type" value="Genomic_DNA"/>
</dbReference>
<dbReference type="PANTHER" id="PTHR30329">
    <property type="entry name" value="STATOR ELEMENT OF FLAGELLAR MOTOR COMPLEX"/>
    <property type="match status" value="1"/>
</dbReference>
<accession>A0A6P1SXK8</accession>
<dbReference type="PANTHER" id="PTHR30329:SF21">
    <property type="entry name" value="LIPOPROTEIN YIAD-RELATED"/>
    <property type="match status" value="1"/>
</dbReference>
<feature type="transmembrane region" description="Helical" evidence="3">
    <location>
        <begin position="20"/>
        <end position="44"/>
    </location>
</feature>
<dbReference type="InterPro" id="IPR006665">
    <property type="entry name" value="OmpA-like"/>
</dbReference>
<evidence type="ECO:0000313" key="5">
    <source>
        <dbReference type="EMBL" id="QHQ33739.1"/>
    </source>
</evidence>
<organism evidence="5 6">
    <name type="scientific">Algicella marina</name>
    <dbReference type="NCBI Taxonomy" id="2683284"/>
    <lineage>
        <taxon>Bacteria</taxon>
        <taxon>Pseudomonadati</taxon>
        <taxon>Pseudomonadota</taxon>
        <taxon>Alphaproteobacteria</taxon>
        <taxon>Rhodobacterales</taxon>
        <taxon>Paracoccaceae</taxon>
        <taxon>Algicella</taxon>
    </lineage>
</organism>
<dbReference type="GO" id="GO:0016020">
    <property type="term" value="C:membrane"/>
    <property type="evidence" value="ECO:0007669"/>
    <property type="project" value="UniProtKB-UniRule"/>
</dbReference>
<keyword evidence="3" id="KW-0812">Transmembrane</keyword>